<comment type="caution">
    <text evidence="2">The sequence shown here is derived from an EMBL/GenBank/DDBJ whole genome shotgun (WGS) entry which is preliminary data.</text>
</comment>
<sequence>MSKQDLQSSSGKGAHGSRPPRFLIDSVSSDEGPETESLLHSQLPMLLPAANRRPRRESLTAPPSPTDSRKSKLHLRQHNYMNHLHHLIHWRDIWSGEPHKGNEVLTQVNVL</sequence>
<accession>A0A0L7L090</accession>
<proteinExistence type="predicted"/>
<dbReference type="EMBL" id="JTDY01003916">
    <property type="protein sequence ID" value="KOB68830.1"/>
    <property type="molecule type" value="Genomic_DNA"/>
</dbReference>
<organism evidence="2 3">
    <name type="scientific">Operophtera brumata</name>
    <name type="common">Winter moth</name>
    <name type="synonym">Phalaena brumata</name>
    <dbReference type="NCBI Taxonomy" id="104452"/>
    <lineage>
        <taxon>Eukaryota</taxon>
        <taxon>Metazoa</taxon>
        <taxon>Ecdysozoa</taxon>
        <taxon>Arthropoda</taxon>
        <taxon>Hexapoda</taxon>
        <taxon>Insecta</taxon>
        <taxon>Pterygota</taxon>
        <taxon>Neoptera</taxon>
        <taxon>Endopterygota</taxon>
        <taxon>Lepidoptera</taxon>
        <taxon>Glossata</taxon>
        <taxon>Ditrysia</taxon>
        <taxon>Geometroidea</taxon>
        <taxon>Geometridae</taxon>
        <taxon>Larentiinae</taxon>
        <taxon>Operophtera</taxon>
    </lineage>
</organism>
<name>A0A0L7L090_OPEBR</name>
<keyword evidence="3" id="KW-1185">Reference proteome</keyword>
<evidence type="ECO:0000313" key="3">
    <source>
        <dbReference type="Proteomes" id="UP000037510"/>
    </source>
</evidence>
<dbReference type="AlphaFoldDB" id="A0A0L7L090"/>
<dbReference type="Proteomes" id="UP000037510">
    <property type="component" value="Unassembled WGS sequence"/>
</dbReference>
<feature type="region of interest" description="Disordered" evidence="1">
    <location>
        <begin position="1"/>
        <end position="74"/>
    </location>
</feature>
<feature type="compositionally biased region" description="Polar residues" evidence="1">
    <location>
        <begin position="1"/>
        <end position="11"/>
    </location>
</feature>
<reference evidence="2 3" key="1">
    <citation type="journal article" date="2015" name="Genome Biol. Evol.">
        <title>The genome of winter moth (Operophtera brumata) provides a genomic perspective on sexual dimorphism and phenology.</title>
        <authorList>
            <person name="Derks M.F."/>
            <person name="Smit S."/>
            <person name="Salis L."/>
            <person name="Schijlen E."/>
            <person name="Bossers A."/>
            <person name="Mateman C."/>
            <person name="Pijl A.S."/>
            <person name="de Ridder D."/>
            <person name="Groenen M.A."/>
            <person name="Visser M.E."/>
            <person name="Megens H.J."/>
        </authorList>
    </citation>
    <scope>NUCLEOTIDE SEQUENCE [LARGE SCALE GENOMIC DNA]</scope>
    <source>
        <strain evidence="2">WM2013NL</strain>
        <tissue evidence="2">Head and thorax</tissue>
    </source>
</reference>
<protein>
    <submittedName>
        <fullName evidence="2">Ankyrin repeat-rich membrane spanning protein</fullName>
    </submittedName>
</protein>
<evidence type="ECO:0000256" key="1">
    <source>
        <dbReference type="SAM" id="MobiDB-lite"/>
    </source>
</evidence>
<gene>
    <name evidence="2" type="ORF">OBRU01_10283</name>
</gene>
<evidence type="ECO:0000313" key="2">
    <source>
        <dbReference type="EMBL" id="KOB68830.1"/>
    </source>
</evidence>